<proteinExistence type="predicted"/>
<gene>
    <name evidence="3" type="ORF">Slati_2725100</name>
</gene>
<accession>A0AAW2VXL3</accession>
<protein>
    <recommendedName>
        <fullName evidence="2">Integrase zinc-binding domain-containing protein</fullName>
    </recommendedName>
</protein>
<evidence type="ECO:0000259" key="2">
    <source>
        <dbReference type="Pfam" id="PF17921"/>
    </source>
</evidence>
<dbReference type="InterPro" id="IPR041588">
    <property type="entry name" value="Integrase_H2C2"/>
</dbReference>
<name>A0AAW2VXL3_9LAMI</name>
<evidence type="ECO:0000313" key="3">
    <source>
        <dbReference type="EMBL" id="KAL0433908.1"/>
    </source>
</evidence>
<reference evidence="3" key="1">
    <citation type="submission" date="2020-06" db="EMBL/GenBank/DDBJ databases">
        <authorList>
            <person name="Li T."/>
            <person name="Hu X."/>
            <person name="Zhang T."/>
            <person name="Song X."/>
            <person name="Zhang H."/>
            <person name="Dai N."/>
            <person name="Sheng W."/>
            <person name="Hou X."/>
            <person name="Wei L."/>
        </authorList>
    </citation>
    <scope>NUCLEOTIDE SEQUENCE</scope>
    <source>
        <strain evidence="3">KEN1</strain>
        <tissue evidence="3">Leaf</tissue>
    </source>
</reference>
<dbReference type="EMBL" id="JACGWN010000009">
    <property type="protein sequence ID" value="KAL0433908.1"/>
    <property type="molecule type" value="Genomic_DNA"/>
</dbReference>
<evidence type="ECO:0000256" key="1">
    <source>
        <dbReference type="SAM" id="MobiDB-lite"/>
    </source>
</evidence>
<reference evidence="3" key="2">
    <citation type="journal article" date="2024" name="Plant">
        <title>Genomic evolution and insights into agronomic trait innovations of Sesamum species.</title>
        <authorList>
            <person name="Miao H."/>
            <person name="Wang L."/>
            <person name="Qu L."/>
            <person name="Liu H."/>
            <person name="Sun Y."/>
            <person name="Le M."/>
            <person name="Wang Q."/>
            <person name="Wei S."/>
            <person name="Zheng Y."/>
            <person name="Lin W."/>
            <person name="Duan Y."/>
            <person name="Cao H."/>
            <person name="Xiong S."/>
            <person name="Wang X."/>
            <person name="Wei L."/>
            <person name="Li C."/>
            <person name="Ma Q."/>
            <person name="Ju M."/>
            <person name="Zhao R."/>
            <person name="Li G."/>
            <person name="Mu C."/>
            <person name="Tian Q."/>
            <person name="Mei H."/>
            <person name="Zhang T."/>
            <person name="Gao T."/>
            <person name="Zhang H."/>
        </authorList>
    </citation>
    <scope>NUCLEOTIDE SEQUENCE</scope>
    <source>
        <strain evidence="3">KEN1</strain>
    </source>
</reference>
<comment type="caution">
    <text evidence="3">The sequence shown here is derived from an EMBL/GenBank/DDBJ whole genome shotgun (WGS) entry which is preliminary data.</text>
</comment>
<dbReference type="AlphaFoldDB" id="A0AAW2VXL3"/>
<feature type="domain" description="Integrase zinc-binding" evidence="2">
    <location>
        <begin position="40"/>
        <end position="90"/>
    </location>
</feature>
<dbReference type="Gene3D" id="1.10.340.70">
    <property type="match status" value="1"/>
</dbReference>
<sequence length="131" mass="14806">MGSGQTLDASHSFPATRRGPLQRSYTHPLLRYLSQQEGIHVLKEIHNGYCGAYAGTWILANKALMARYFWPTMKQDAKQLVNKCEGCQKHFSLIHRPAQPLTTMLSPCLFAQWGIDIVGSFHWLGAKENFS</sequence>
<dbReference type="PANTHER" id="PTHR47266">
    <property type="entry name" value="ENDONUCLEASE-RELATED"/>
    <property type="match status" value="1"/>
</dbReference>
<feature type="region of interest" description="Disordered" evidence="1">
    <location>
        <begin position="1"/>
        <end position="20"/>
    </location>
</feature>
<organism evidence="3">
    <name type="scientific">Sesamum latifolium</name>
    <dbReference type="NCBI Taxonomy" id="2727402"/>
    <lineage>
        <taxon>Eukaryota</taxon>
        <taxon>Viridiplantae</taxon>
        <taxon>Streptophyta</taxon>
        <taxon>Embryophyta</taxon>
        <taxon>Tracheophyta</taxon>
        <taxon>Spermatophyta</taxon>
        <taxon>Magnoliopsida</taxon>
        <taxon>eudicotyledons</taxon>
        <taxon>Gunneridae</taxon>
        <taxon>Pentapetalae</taxon>
        <taxon>asterids</taxon>
        <taxon>lamiids</taxon>
        <taxon>Lamiales</taxon>
        <taxon>Pedaliaceae</taxon>
        <taxon>Sesamum</taxon>
    </lineage>
</organism>
<dbReference type="InterPro" id="IPR052160">
    <property type="entry name" value="Gypsy_RT_Integrase-like"/>
</dbReference>
<dbReference type="Pfam" id="PF17921">
    <property type="entry name" value="Integrase_H2C2"/>
    <property type="match status" value="1"/>
</dbReference>